<proteinExistence type="predicted"/>
<organism evidence="2 3">
    <name type="scientific">Billgrantia campisalis</name>
    <dbReference type="NCBI Taxonomy" id="74661"/>
    <lineage>
        <taxon>Bacteria</taxon>
        <taxon>Pseudomonadati</taxon>
        <taxon>Pseudomonadota</taxon>
        <taxon>Gammaproteobacteria</taxon>
        <taxon>Oceanospirillales</taxon>
        <taxon>Halomonadaceae</taxon>
        <taxon>Billgrantia</taxon>
    </lineage>
</organism>
<dbReference type="EMBL" id="JABFUC010000030">
    <property type="protein sequence ID" value="MCG6659904.1"/>
    <property type="molecule type" value="Genomic_DNA"/>
</dbReference>
<accession>A0ABS9PDP1</accession>
<reference evidence="2 3" key="1">
    <citation type="submission" date="2020-05" db="EMBL/GenBank/DDBJ databases">
        <title>Comparative genomic analysis of denitrifying bacteria from Halomonas genus.</title>
        <authorList>
            <person name="Wang L."/>
            <person name="Shao Z."/>
        </authorList>
    </citation>
    <scope>NUCLEOTIDE SEQUENCE [LARGE SCALE GENOMIC DNA]</scope>
    <source>
        <strain evidence="2 3">A4</strain>
    </source>
</reference>
<gene>
    <name evidence="2" type="ORF">HOP52_19370</name>
</gene>
<keyword evidence="3" id="KW-1185">Reference proteome</keyword>
<dbReference type="RefSeq" id="WP_238979174.1">
    <property type="nucleotide sequence ID" value="NZ_JABFUC010000030.1"/>
</dbReference>
<evidence type="ECO:0000313" key="3">
    <source>
        <dbReference type="Proteomes" id="UP000814385"/>
    </source>
</evidence>
<comment type="caution">
    <text evidence="2">The sequence shown here is derived from an EMBL/GenBank/DDBJ whole genome shotgun (WGS) entry which is preliminary data.</text>
</comment>
<dbReference type="Proteomes" id="UP000814385">
    <property type="component" value="Unassembled WGS sequence"/>
</dbReference>
<keyword evidence="1" id="KW-0812">Transmembrane</keyword>
<name>A0ABS9PDP1_9GAMM</name>
<evidence type="ECO:0000256" key="1">
    <source>
        <dbReference type="SAM" id="Phobius"/>
    </source>
</evidence>
<protein>
    <recommendedName>
        <fullName evidence="4">DUF2489 domain-containing protein</fullName>
    </recommendedName>
</protein>
<keyword evidence="1" id="KW-0472">Membrane</keyword>
<evidence type="ECO:0000313" key="2">
    <source>
        <dbReference type="EMBL" id="MCG6659904.1"/>
    </source>
</evidence>
<feature type="transmembrane region" description="Helical" evidence="1">
    <location>
        <begin position="6"/>
        <end position="25"/>
    </location>
</feature>
<evidence type="ECO:0008006" key="4">
    <source>
        <dbReference type="Google" id="ProtNLM"/>
    </source>
</evidence>
<keyword evidence="1" id="KW-1133">Transmembrane helix</keyword>
<sequence length="186" mass="21659">MDVVFEVLPPLATIVAAMIAWWASIKVRRQADINEDLNREHGKKIAELNHVFEIASMQAQERFSMRAKALLEASRLAGETCYYLERFLTPYTTYEPMPREKLIEMAEERFESLLKFRWENHLFLWDNDNASIALGKIMGAINSIKNKEPEDGSFSEDQVNDFLRVAQPALKVIREEYQRELQSKFA</sequence>